<dbReference type="EMBL" id="VHSG01000032">
    <property type="protein sequence ID" value="TQV67987.1"/>
    <property type="molecule type" value="Genomic_DNA"/>
</dbReference>
<dbReference type="PANTHER" id="PTHR22911:SF137">
    <property type="entry name" value="SOLUTE CARRIER FAMILY 35 MEMBER G2-RELATED"/>
    <property type="match status" value="1"/>
</dbReference>
<dbReference type="AlphaFoldDB" id="A0A545SSR4"/>
<evidence type="ECO:0000313" key="3">
    <source>
        <dbReference type="EMBL" id="TQV67987.1"/>
    </source>
</evidence>
<evidence type="ECO:0000259" key="2">
    <source>
        <dbReference type="Pfam" id="PF00892"/>
    </source>
</evidence>
<dbReference type="Proteomes" id="UP000319732">
    <property type="component" value="Unassembled WGS sequence"/>
</dbReference>
<dbReference type="RefSeq" id="WP_142929581.1">
    <property type="nucleotide sequence ID" value="NZ_ML660108.1"/>
</dbReference>
<proteinExistence type="predicted"/>
<comment type="caution">
    <text evidence="3">The sequence shown here is derived from an EMBL/GenBank/DDBJ whole genome shotgun (WGS) entry which is preliminary data.</text>
</comment>
<feature type="transmembrane region" description="Helical" evidence="1">
    <location>
        <begin position="267"/>
        <end position="284"/>
    </location>
</feature>
<keyword evidence="1" id="KW-0472">Membrane</keyword>
<feature type="transmembrane region" description="Helical" evidence="1">
    <location>
        <begin position="212"/>
        <end position="234"/>
    </location>
</feature>
<reference evidence="3 4" key="1">
    <citation type="submission" date="2019-06" db="EMBL/GenBank/DDBJ databases">
        <title>Whole genome sequence for Cellvibrionaceae sp. R142.</title>
        <authorList>
            <person name="Wang G."/>
        </authorList>
    </citation>
    <scope>NUCLEOTIDE SEQUENCE [LARGE SCALE GENOMIC DNA]</scope>
    <source>
        <strain evidence="3 4">R142</strain>
    </source>
</reference>
<feature type="transmembrane region" description="Helical" evidence="1">
    <location>
        <begin position="71"/>
        <end position="92"/>
    </location>
</feature>
<feature type="transmembrane region" description="Helical" evidence="1">
    <location>
        <begin position="40"/>
        <end position="59"/>
    </location>
</feature>
<accession>A0A545SSR4</accession>
<evidence type="ECO:0000256" key="1">
    <source>
        <dbReference type="SAM" id="Phobius"/>
    </source>
</evidence>
<dbReference type="SUPFAM" id="SSF103481">
    <property type="entry name" value="Multidrug resistance efflux transporter EmrE"/>
    <property type="match status" value="2"/>
</dbReference>
<feature type="domain" description="EamA" evidence="2">
    <location>
        <begin position="18"/>
        <end position="142"/>
    </location>
</feature>
<dbReference type="GO" id="GO:0016020">
    <property type="term" value="C:membrane"/>
    <property type="evidence" value="ECO:0007669"/>
    <property type="project" value="InterPro"/>
</dbReference>
<feature type="transmembrane region" description="Helical" evidence="1">
    <location>
        <begin position="241"/>
        <end position="261"/>
    </location>
</feature>
<name>A0A545SSR4_9GAMM</name>
<protein>
    <submittedName>
        <fullName evidence="3">DMT family transporter</fullName>
    </submittedName>
</protein>
<dbReference type="PANTHER" id="PTHR22911">
    <property type="entry name" value="ACYL-MALONYL CONDENSING ENZYME-RELATED"/>
    <property type="match status" value="1"/>
</dbReference>
<evidence type="ECO:0000313" key="4">
    <source>
        <dbReference type="Proteomes" id="UP000319732"/>
    </source>
</evidence>
<organism evidence="3 4">
    <name type="scientific">Exilibacterium tricleocarpae</name>
    <dbReference type="NCBI Taxonomy" id="2591008"/>
    <lineage>
        <taxon>Bacteria</taxon>
        <taxon>Pseudomonadati</taxon>
        <taxon>Pseudomonadota</taxon>
        <taxon>Gammaproteobacteria</taxon>
        <taxon>Cellvibrionales</taxon>
        <taxon>Cellvibrionaceae</taxon>
        <taxon>Exilibacterium</taxon>
    </lineage>
</organism>
<keyword evidence="1" id="KW-1133">Transmembrane helix</keyword>
<sequence>MKIRSYRFSGSSLLELHLAVLLLGMTGLFGKFLAVNPATIIAGRSLFTAVAIYALLRLLGISRAVKSTREAGLLLISGLVLALHWFAFFYSIQLSTVAIGVIGFSTYPVFVTLMEPLLFGERLKLLDMISGLLVFAGLLLVVPDFDITDSQTLALAWAVASGWVLALFTLMNRKLVRRNHFLLITFYQHTSATLCVLPFVGLLGAWPDAGEIAMLALLGVIFTAIPQSLLVRALAVVKAQLASVIVGLEPLYAIAFAALLLREIPSLTTVAGALVILFAVWVAIKSHAEPRRSGRPAEHQQREQSR</sequence>
<keyword evidence="1" id="KW-0812">Transmembrane</keyword>
<keyword evidence="4" id="KW-1185">Reference proteome</keyword>
<feature type="transmembrane region" description="Helical" evidence="1">
    <location>
        <begin position="125"/>
        <end position="142"/>
    </location>
</feature>
<dbReference type="InterPro" id="IPR000620">
    <property type="entry name" value="EamA_dom"/>
</dbReference>
<gene>
    <name evidence="3" type="ORF">FKG94_24445</name>
</gene>
<dbReference type="OrthoDB" id="9150437at2"/>
<dbReference type="Pfam" id="PF00892">
    <property type="entry name" value="EamA"/>
    <property type="match status" value="2"/>
</dbReference>
<feature type="domain" description="EamA" evidence="2">
    <location>
        <begin position="154"/>
        <end position="283"/>
    </location>
</feature>
<feature type="transmembrane region" description="Helical" evidence="1">
    <location>
        <begin position="12"/>
        <end position="34"/>
    </location>
</feature>
<feature type="transmembrane region" description="Helical" evidence="1">
    <location>
        <begin position="154"/>
        <end position="171"/>
    </location>
</feature>
<feature type="transmembrane region" description="Helical" evidence="1">
    <location>
        <begin position="183"/>
        <end position="206"/>
    </location>
</feature>
<dbReference type="InterPro" id="IPR037185">
    <property type="entry name" value="EmrE-like"/>
</dbReference>
<feature type="transmembrane region" description="Helical" evidence="1">
    <location>
        <begin position="98"/>
        <end position="118"/>
    </location>
</feature>